<feature type="compositionally biased region" description="Gly residues" evidence="1">
    <location>
        <begin position="101"/>
        <end position="110"/>
    </location>
</feature>
<reference evidence="2 3" key="1">
    <citation type="submission" date="2021-01" db="EMBL/GenBank/DDBJ databases">
        <title>Whole genome shotgun sequence of Actinoplanes palleronii NBRC 14916.</title>
        <authorList>
            <person name="Komaki H."/>
            <person name="Tamura T."/>
        </authorList>
    </citation>
    <scope>NUCLEOTIDE SEQUENCE [LARGE SCALE GENOMIC DNA]</scope>
    <source>
        <strain evidence="2 3">NBRC 14916</strain>
    </source>
</reference>
<protein>
    <submittedName>
        <fullName evidence="2">Uncharacterized protein</fullName>
    </submittedName>
</protein>
<feature type="region of interest" description="Disordered" evidence="1">
    <location>
        <begin position="94"/>
        <end position="116"/>
    </location>
</feature>
<evidence type="ECO:0000313" key="2">
    <source>
        <dbReference type="EMBL" id="GIE70751.1"/>
    </source>
</evidence>
<dbReference type="RefSeq" id="WP_203828750.1">
    <property type="nucleotide sequence ID" value="NZ_BAAATY010000018.1"/>
</dbReference>
<evidence type="ECO:0000256" key="1">
    <source>
        <dbReference type="SAM" id="MobiDB-lite"/>
    </source>
</evidence>
<proteinExistence type="predicted"/>
<gene>
    <name evidence="2" type="ORF">Apa02nite_068590</name>
</gene>
<dbReference type="Proteomes" id="UP000624709">
    <property type="component" value="Unassembled WGS sequence"/>
</dbReference>
<evidence type="ECO:0000313" key="3">
    <source>
        <dbReference type="Proteomes" id="UP000624709"/>
    </source>
</evidence>
<keyword evidence="3" id="KW-1185">Reference proteome</keyword>
<comment type="caution">
    <text evidence="2">The sequence shown here is derived from an EMBL/GenBank/DDBJ whole genome shotgun (WGS) entry which is preliminary data.</text>
</comment>
<dbReference type="EMBL" id="BOMS01000110">
    <property type="protein sequence ID" value="GIE70751.1"/>
    <property type="molecule type" value="Genomic_DNA"/>
</dbReference>
<name>A0ABQ4BKD1_9ACTN</name>
<sequence length="315" mass="34198">MIPICVRCDRPTPDGYACHPCSRLAAAWLAEIADMTQAARDVAQRQARYGTGGGASGKPGSSLPIDLGATARLDAVQNQLSTWVRMIAEERGPAAEINPGASGGSTGGTGHPQADRDDLRASAEWLARHCEWMRHRPEVDEFLTDVEACARVIRGIARGPAAQRYLGPCGADRNAEFAEGLADMPRCEGDVYGPQGGQRGTCRTCGAQVDQAKRRAWLDDQVRDKAFRAAHIADAYRINVNTIRSWALERPEKRAENGVVIQQARPAKLQAHDYDLLGRPRYLLGDVFDLAAEAAARRAENEAKRAVRETAEMGA</sequence>
<organism evidence="2 3">
    <name type="scientific">Actinoplanes palleronii</name>
    <dbReference type="NCBI Taxonomy" id="113570"/>
    <lineage>
        <taxon>Bacteria</taxon>
        <taxon>Bacillati</taxon>
        <taxon>Actinomycetota</taxon>
        <taxon>Actinomycetes</taxon>
        <taxon>Micromonosporales</taxon>
        <taxon>Micromonosporaceae</taxon>
        <taxon>Actinoplanes</taxon>
    </lineage>
</organism>
<accession>A0ABQ4BKD1</accession>